<dbReference type="PROSITE" id="PS50137">
    <property type="entry name" value="DS_RBD"/>
    <property type="match status" value="2"/>
</dbReference>
<name>A0A2S2Q755_9HEMI</name>
<accession>A0A2S2Q755</accession>
<dbReference type="GO" id="GO:0035197">
    <property type="term" value="F:siRNA binding"/>
    <property type="evidence" value="ECO:0007669"/>
    <property type="project" value="TreeGrafter"/>
</dbReference>
<dbReference type="GO" id="GO:0070920">
    <property type="term" value="P:regulation of regulatory ncRNA processing"/>
    <property type="evidence" value="ECO:0007669"/>
    <property type="project" value="TreeGrafter"/>
</dbReference>
<feature type="domain" description="DRBM" evidence="3">
    <location>
        <begin position="133"/>
        <end position="201"/>
    </location>
</feature>
<keyword evidence="4" id="KW-0808">Transferase</keyword>
<evidence type="ECO:0000256" key="1">
    <source>
        <dbReference type="ARBA" id="ARBA00022884"/>
    </source>
</evidence>
<evidence type="ECO:0000313" key="6">
    <source>
        <dbReference type="RefSeq" id="XP_025418689.1"/>
    </source>
</evidence>
<dbReference type="PANTHER" id="PTHR46205">
    <property type="entry name" value="LOQUACIOUS, ISOFORM B"/>
    <property type="match status" value="1"/>
</dbReference>
<evidence type="ECO:0000256" key="2">
    <source>
        <dbReference type="PROSITE-ProRule" id="PRU00266"/>
    </source>
</evidence>
<gene>
    <name evidence="4" type="primary">prkra</name>
    <name evidence="6" type="synonym">LOC112689275</name>
    <name evidence="4" type="ORF">g.181847</name>
</gene>
<dbReference type="EMBL" id="GGMS01004197">
    <property type="protein sequence ID" value="MBY73400.1"/>
    <property type="molecule type" value="Transcribed_RNA"/>
</dbReference>
<dbReference type="GO" id="GO:0003725">
    <property type="term" value="F:double-stranded RNA binding"/>
    <property type="evidence" value="ECO:0007669"/>
    <property type="project" value="TreeGrafter"/>
</dbReference>
<dbReference type="GO" id="GO:0005634">
    <property type="term" value="C:nucleus"/>
    <property type="evidence" value="ECO:0007669"/>
    <property type="project" value="TreeGrafter"/>
</dbReference>
<evidence type="ECO:0000259" key="3">
    <source>
        <dbReference type="PROSITE" id="PS50137"/>
    </source>
</evidence>
<protein>
    <submittedName>
        <fullName evidence="4">Interferon-inducible double stranded RNA-dependent protein kinase activator A</fullName>
    </submittedName>
    <submittedName>
        <fullName evidence="6">RISC-loading complex subunit tarbp2-like isoform X1</fullName>
    </submittedName>
</protein>
<reference evidence="4" key="1">
    <citation type="submission" date="2018-04" db="EMBL/GenBank/DDBJ databases">
        <title>Transcriptome assembly of Sipha flava.</title>
        <authorList>
            <person name="Scully E.D."/>
            <person name="Geib S.M."/>
            <person name="Palmer N.A."/>
            <person name="Koch K."/>
            <person name="Bradshaw J."/>
            <person name="Heng-Moss T."/>
            <person name="Sarath G."/>
        </authorList>
    </citation>
    <scope>NUCLEOTIDE SEQUENCE</scope>
</reference>
<dbReference type="SMART" id="SM00358">
    <property type="entry name" value="DSRM"/>
    <property type="match status" value="2"/>
</dbReference>
<dbReference type="Gene3D" id="3.30.160.20">
    <property type="match status" value="2"/>
</dbReference>
<dbReference type="Proteomes" id="UP000694846">
    <property type="component" value="Unplaced"/>
</dbReference>
<keyword evidence="4" id="KW-0418">Kinase</keyword>
<dbReference type="InterPro" id="IPR014720">
    <property type="entry name" value="dsRBD_dom"/>
</dbReference>
<keyword evidence="1 2" id="KW-0694">RNA-binding</keyword>
<dbReference type="SUPFAM" id="SSF54768">
    <property type="entry name" value="dsRNA-binding domain-like"/>
    <property type="match status" value="2"/>
</dbReference>
<dbReference type="InterPro" id="IPR051247">
    <property type="entry name" value="RLC_Component"/>
</dbReference>
<dbReference type="AlphaFoldDB" id="A0A2S2Q755"/>
<dbReference type="Pfam" id="PF00035">
    <property type="entry name" value="dsrm"/>
    <property type="match status" value="2"/>
</dbReference>
<feature type="domain" description="DRBM" evidence="3">
    <location>
        <begin position="36"/>
        <end position="103"/>
    </location>
</feature>
<dbReference type="GO" id="GO:0070578">
    <property type="term" value="C:RISC-loading complex"/>
    <property type="evidence" value="ECO:0007669"/>
    <property type="project" value="TreeGrafter"/>
</dbReference>
<proteinExistence type="predicted"/>
<dbReference type="GO" id="GO:0016442">
    <property type="term" value="C:RISC complex"/>
    <property type="evidence" value="ECO:0007669"/>
    <property type="project" value="TreeGrafter"/>
</dbReference>
<keyword evidence="5" id="KW-1185">Reference proteome</keyword>
<reference evidence="6" key="2">
    <citation type="submission" date="2025-04" db="UniProtKB">
        <authorList>
            <consortium name="RefSeq"/>
        </authorList>
    </citation>
    <scope>IDENTIFICATION</scope>
    <source>
        <tissue evidence="6">Whole body</tissue>
    </source>
</reference>
<evidence type="ECO:0000313" key="4">
    <source>
        <dbReference type="EMBL" id="MBY73400.1"/>
    </source>
</evidence>
<dbReference type="PANTHER" id="PTHR46205:SF4">
    <property type="entry name" value="LD06392P"/>
    <property type="match status" value="1"/>
</dbReference>
<dbReference type="GO" id="GO:0005737">
    <property type="term" value="C:cytoplasm"/>
    <property type="evidence" value="ECO:0007669"/>
    <property type="project" value="TreeGrafter"/>
</dbReference>
<organism evidence="4">
    <name type="scientific">Sipha flava</name>
    <name type="common">yellow sugarcane aphid</name>
    <dbReference type="NCBI Taxonomy" id="143950"/>
    <lineage>
        <taxon>Eukaryota</taxon>
        <taxon>Metazoa</taxon>
        <taxon>Ecdysozoa</taxon>
        <taxon>Arthropoda</taxon>
        <taxon>Hexapoda</taxon>
        <taxon>Insecta</taxon>
        <taxon>Pterygota</taxon>
        <taxon>Neoptera</taxon>
        <taxon>Paraneoptera</taxon>
        <taxon>Hemiptera</taxon>
        <taxon>Sternorrhyncha</taxon>
        <taxon>Aphidomorpha</taxon>
        <taxon>Aphidoidea</taxon>
        <taxon>Aphididae</taxon>
        <taxon>Sipha</taxon>
    </lineage>
</organism>
<evidence type="ECO:0000313" key="5">
    <source>
        <dbReference type="Proteomes" id="UP000694846"/>
    </source>
</evidence>
<dbReference type="RefSeq" id="XP_025418689.1">
    <property type="nucleotide sequence ID" value="XM_025562904.1"/>
</dbReference>
<dbReference type="GO" id="GO:0016301">
    <property type="term" value="F:kinase activity"/>
    <property type="evidence" value="ECO:0007669"/>
    <property type="project" value="UniProtKB-KW"/>
</dbReference>
<dbReference type="OrthoDB" id="5961559at2759"/>
<dbReference type="GO" id="GO:0030422">
    <property type="term" value="P:siRNA processing"/>
    <property type="evidence" value="ECO:0007669"/>
    <property type="project" value="TreeGrafter"/>
</dbReference>
<sequence>MKRSKSDELFIKTSKSKMNQFVRLDLQAHISSLNKTPASIVQEYAAKNHLVPQYNIIHNGISQSKVTFKYSLALGNYETVGEGSSKKEAKHEAALKILKLMIKDNPQLLETEFKHWDFDNHVVSPFDNNIKVNAIGQLNEICANNKLALPEFRLVREEGQAHAKLFTISCHLSKMVEIATHKTKKQAKHLSAVQMVKRFQSLEQSLVMEPEKQNTDSLKVLDQVELIKTDFVRKNGPIDENVSNYHLLFKQTEWLNTETLDNVVKQYVTKGQLNISNPLEVLNTIVEECGMILVEKVMNKTNICTTFNQLVLGIDNVYPPIFGIGLNNDINLAKNMAATHLLENICILSI</sequence>